<dbReference type="Proteomes" id="UP000267464">
    <property type="component" value="Unassembled WGS sequence"/>
</dbReference>
<dbReference type="RefSeq" id="WP_124538353.1">
    <property type="nucleotide sequence ID" value="NZ_QUSW01000001.1"/>
</dbReference>
<dbReference type="PANTHER" id="PTHR42951">
    <property type="entry name" value="METALLO-BETA-LACTAMASE DOMAIN-CONTAINING"/>
    <property type="match status" value="1"/>
</dbReference>
<dbReference type="InterPro" id="IPR036866">
    <property type="entry name" value="RibonucZ/Hydroxyglut_hydro"/>
</dbReference>
<proteinExistence type="predicted"/>
<evidence type="ECO:0000313" key="3">
    <source>
        <dbReference type="Proteomes" id="UP000267464"/>
    </source>
</evidence>
<dbReference type="InterPro" id="IPR037482">
    <property type="entry name" value="ST1585_MBL-fold"/>
</dbReference>
<reference evidence="2 3" key="2">
    <citation type="submission" date="2018-12" db="EMBL/GenBank/DDBJ databases">
        <title>Rhizobacter gummiphilus sp. nov., a rubber-degrading bacterium isolated from the soil of a botanical garden in Japan.</title>
        <authorList>
            <person name="Shunsuke S.S."/>
        </authorList>
    </citation>
    <scope>NUCLEOTIDE SEQUENCE [LARGE SCALE GENOMIC DNA]</scope>
    <source>
        <strain evidence="2 3">S-16</strain>
    </source>
</reference>
<organism evidence="2 3">
    <name type="scientific">Piscinibacter terrae</name>
    <dbReference type="NCBI Taxonomy" id="2496871"/>
    <lineage>
        <taxon>Bacteria</taxon>
        <taxon>Pseudomonadati</taxon>
        <taxon>Pseudomonadota</taxon>
        <taxon>Betaproteobacteria</taxon>
        <taxon>Burkholderiales</taxon>
        <taxon>Sphaerotilaceae</taxon>
        <taxon>Piscinibacter</taxon>
    </lineage>
</organism>
<dbReference type="AlphaFoldDB" id="A0A3N7HTS3"/>
<dbReference type="InterPro" id="IPR001279">
    <property type="entry name" value="Metallo-B-lactamas"/>
</dbReference>
<dbReference type="GO" id="GO:0016787">
    <property type="term" value="F:hydrolase activity"/>
    <property type="evidence" value="ECO:0007669"/>
    <property type="project" value="UniProtKB-KW"/>
</dbReference>
<feature type="domain" description="Metallo-beta-lactamase" evidence="1">
    <location>
        <begin position="27"/>
        <end position="232"/>
    </location>
</feature>
<protein>
    <submittedName>
        <fullName evidence="2">MBL fold metallo-hydrolase</fullName>
    </submittedName>
</protein>
<dbReference type="Gene3D" id="3.60.15.10">
    <property type="entry name" value="Ribonuclease Z/Hydroxyacylglutathione hydrolase-like"/>
    <property type="match status" value="1"/>
</dbReference>
<keyword evidence="2" id="KW-0378">Hydrolase</keyword>
<dbReference type="SMART" id="SM00849">
    <property type="entry name" value="Lactamase_B"/>
    <property type="match status" value="1"/>
</dbReference>
<name>A0A3N7HTS3_9BURK</name>
<comment type="caution">
    <text evidence="2">The sequence shown here is derived from an EMBL/GenBank/DDBJ whole genome shotgun (WGS) entry which is preliminary data.</text>
</comment>
<dbReference type="OrthoDB" id="9784009at2"/>
<sequence length="325" mass="35183">MLSPDAYLSAHEEGIHVIDTGFHRPRFDAAYLVVERGRAAFIDTGTNHSVPRLLGALSALGLGVDAVDYVIATHVHLDHAGGVGLLMQSLPNARLVVHPRGARHLIDPAALMAGALAVYGQEELDRSYGQVVGVDESRVISTHDGFALDFAGRALLFIDTPGHARHHHCIWDARSRGFFTGDTFGLSYREFDTDAGAFIIPTTTPVQFEPDPLKASVERMLSFDPAWMYLTHYGPVDGVPALGRQFLSTLDAMVALGHAAAGQADRDASLRHGLSTLYLDRVRAHGVTLPDAQVQELLALDVELNAQGMAIWLDRLARDAVKEAS</sequence>
<reference evidence="2 3" key="1">
    <citation type="submission" date="2018-08" db="EMBL/GenBank/DDBJ databases">
        <authorList>
            <person name="Khan S.A."/>
            <person name="Jeon C.O."/>
            <person name="Chun B.H."/>
            <person name="Jeong S.E."/>
        </authorList>
    </citation>
    <scope>NUCLEOTIDE SEQUENCE [LARGE SCALE GENOMIC DNA]</scope>
    <source>
        <strain evidence="2 3">S-16</strain>
    </source>
</reference>
<dbReference type="Pfam" id="PF00753">
    <property type="entry name" value="Lactamase_B"/>
    <property type="match status" value="1"/>
</dbReference>
<dbReference type="PANTHER" id="PTHR42951:SF22">
    <property type="entry name" value="METALLO BETA-LACTAMASE SUPERFAMILY LIPOPROTEIN"/>
    <property type="match status" value="1"/>
</dbReference>
<evidence type="ECO:0000259" key="1">
    <source>
        <dbReference type="SMART" id="SM00849"/>
    </source>
</evidence>
<gene>
    <name evidence="2" type="ORF">DZC73_01080</name>
</gene>
<keyword evidence="3" id="KW-1185">Reference proteome</keyword>
<evidence type="ECO:0000313" key="2">
    <source>
        <dbReference type="EMBL" id="RQP25700.1"/>
    </source>
</evidence>
<dbReference type="CDD" id="cd07726">
    <property type="entry name" value="ST1585-like_MBL-fold"/>
    <property type="match status" value="1"/>
</dbReference>
<dbReference type="EMBL" id="QUSW01000001">
    <property type="protein sequence ID" value="RQP25700.1"/>
    <property type="molecule type" value="Genomic_DNA"/>
</dbReference>
<dbReference type="SUPFAM" id="SSF56281">
    <property type="entry name" value="Metallo-hydrolase/oxidoreductase"/>
    <property type="match status" value="1"/>
</dbReference>
<accession>A0A3N7HTS3</accession>
<dbReference type="InterPro" id="IPR050855">
    <property type="entry name" value="NDM-1-like"/>
</dbReference>